<dbReference type="EMBL" id="JANPWB010000015">
    <property type="protein sequence ID" value="KAJ1089288.1"/>
    <property type="molecule type" value="Genomic_DNA"/>
</dbReference>
<comment type="caution">
    <text evidence="1">The sequence shown here is derived from an EMBL/GenBank/DDBJ whole genome shotgun (WGS) entry which is preliminary data.</text>
</comment>
<evidence type="ECO:0000313" key="1">
    <source>
        <dbReference type="EMBL" id="KAJ1089288.1"/>
    </source>
</evidence>
<evidence type="ECO:0008006" key="3">
    <source>
        <dbReference type="Google" id="ProtNLM"/>
    </source>
</evidence>
<reference evidence="1" key="1">
    <citation type="journal article" date="2022" name="bioRxiv">
        <title>Sequencing and chromosome-scale assembly of the giantPleurodeles waltlgenome.</title>
        <authorList>
            <person name="Brown T."/>
            <person name="Elewa A."/>
            <person name="Iarovenko S."/>
            <person name="Subramanian E."/>
            <person name="Araus A.J."/>
            <person name="Petzold A."/>
            <person name="Susuki M."/>
            <person name="Suzuki K.-i.T."/>
            <person name="Hayashi T."/>
            <person name="Toyoda A."/>
            <person name="Oliveira C."/>
            <person name="Osipova E."/>
            <person name="Leigh N.D."/>
            <person name="Simon A."/>
            <person name="Yun M.H."/>
        </authorList>
    </citation>
    <scope>NUCLEOTIDE SEQUENCE</scope>
    <source>
        <strain evidence="1">20211129_DDA</strain>
        <tissue evidence="1">Liver</tissue>
    </source>
</reference>
<proteinExistence type="predicted"/>
<accession>A0AAV7LDS5</accession>
<name>A0AAV7LDS5_PLEWA</name>
<dbReference type="Proteomes" id="UP001066276">
    <property type="component" value="Chromosome 11"/>
</dbReference>
<evidence type="ECO:0000313" key="2">
    <source>
        <dbReference type="Proteomes" id="UP001066276"/>
    </source>
</evidence>
<sequence>MAATTAAGMRRVLVMVAFVAKESGNHFISNKTIVTKTLVSGGSSLFYGIRAAVRPGPAVKFYRAIPAQPREIPARDQGSSRPAPRWLLNLRCFPRTPVAVNRRLCRCRCSHLLSAAESPGTPEICRRFFSQSPLPMLFGRKRGTDCGLGIPNGRGRKASRLHCHHVAPPKILFLNGSQKTKQ</sequence>
<dbReference type="AlphaFoldDB" id="A0AAV7LDS5"/>
<organism evidence="1 2">
    <name type="scientific">Pleurodeles waltl</name>
    <name type="common">Iberian ribbed newt</name>
    <dbReference type="NCBI Taxonomy" id="8319"/>
    <lineage>
        <taxon>Eukaryota</taxon>
        <taxon>Metazoa</taxon>
        <taxon>Chordata</taxon>
        <taxon>Craniata</taxon>
        <taxon>Vertebrata</taxon>
        <taxon>Euteleostomi</taxon>
        <taxon>Amphibia</taxon>
        <taxon>Batrachia</taxon>
        <taxon>Caudata</taxon>
        <taxon>Salamandroidea</taxon>
        <taxon>Salamandridae</taxon>
        <taxon>Pleurodelinae</taxon>
        <taxon>Pleurodeles</taxon>
    </lineage>
</organism>
<protein>
    <recommendedName>
        <fullName evidence="3">Secreted protein</fullName>
    </recommendedName>
</protein>
<keyword evidence="2" id="KW-1185">Reference proteome</keyword>
<gene>
    <name evidence="1" type="ORF">NDU88_002439</name>
</gene>